<dbReference type="Proteomes" id="UP000481327">
    <property type="component" value="Unassembled WGS sequence"/>
</dbReference>
<dbReference type="RefSeq" id="WP_152577664.1">
    <property type="nucleotide sequence ID" value="NZ_JAATJI010000001.1"/>
</dbReference>
<dbReference type="EMBL" id="WIOL01000002">
    <property type="protein sequence ID" value="MQT17266.1"/>
    <property type="molecule type" value="Genomic_DNA"/>
</dbReference>
<protein>
    <submittedName>
        <fullName evidence="1">Uncharacterized protein</fullName>
    </submittedName>
</protein>
<reference evidence="1 2" key="1">
    <citation type="submission" date="2019-09" db="EMBL/GenBank/DDBJ databases">
        <title>Polymorphobacter sp. isolated from a lake in China.</title>
        <authorList>
            <person name="Liu Z."/>
        </authorList>
    </citation>
    <scope>NUCLEOTIDE SEQUENCE [LARGE SCALE GENOMIC DNA]</scope>
    <source>
        <strain evidence="1 2">D40P</strain>
    </source>
</reference>
<gene>
    <name evidence="1" type="ORF">F3168_08310</name>
</gene>
<proteinExistence type="predicted"/>
<sequence length="456" mass="49640">MKGDFSRIRFDPLHRFSRVLVQQGRVTLDADANEQQAINLHLLRSLAADLIGRHGGPQGGFVVTSEADAEGRGSELVIGAGHYYVDGWLCENPAPTGYRGFGETPGQPWFRDPPKAEPGVHLAYLEVWERHVSAAEADRGGDIAAPDAIREVALDGPDTTSRAQVVWQVRLQSGAKFGLAPEQSLSDEEWQKLSESWFPAARGRMSAKAAEAPVDTGDPCTVSPRSRYRGIENQLYRVEIRRGGTAAAGASLAWSRENGAVTLPVAQIAGARVTLADAWRDERFALATGDIVELADDSAGLGAEASPLYRIIAYDPDSATVTLDRSPVETSDDPARPVLLRRWDHGVTRSLVDHEVPLVEDSWLTLEDGITIRFDSDKASPATYRAGDYWLIPARVALGDVLWPRDGTAARAPRAIPPHGIERHRAPLAIVMIGGDGSIKVTRDLTRRFRSLVELS</sequence>
<keyword evidence="2" id="KW-1185">Reference proteome</keyword>
<dbReference type="InterPro" id="IPR045392">
    <property type="entry name" value="DUF6519"/>
</dbReference>
<organism evidence="1 2">
    <name type="scientific">Sandarakinorhabdus fusca</name>
    <dbReference type="NCBI Taxonomy" id="1439888"/>
    <lineage>
        <taxon>Bacteria</taxon>
        <taxon>Pseudomonadati</taxon>
        <taxon>Pseudomonadota</taxon>
        <taxon>Alphaproteobacteria</taxon>
        <taxon>Sphingomonadales</taxon>
        <taxon>Sphingosinicellaceae</taxon>
        <taxon>Sandarakinorhabdus</taxon>
    </lineage>
</organism>
<dbReference type="Pfam" id="PF20129">
    <property type="entry name" value="DUF6519"/>
    <property type="match status" value="2"/>
</dbReference>
<dbReference type="OrthoDB" id="134981at2"/>
<accession>A0A7C9KXP5</accession>
<comment type="caution">
    <text evidence="1">The sequence shown here is derived from an EMBL/GenBank/DDBJ whole genome shotgun (WGS) entry which is preliminary data.</text>
</comment>
<dbReference type="AlphaFoldDB" id="A0A7C9KXP5"/>
<evidence type="ECO:0000313" key="2">
    <source>
        <dbReference type="Proteomes" id="UP000481327"/>
    </source>
</evidence>
<evidence type="ECO:0000313" key="1">
    <source>
        <dbReference type="EMBL" id="MQT17266.1"/>
    </source>
</evidence>
<name>A0A7C9KXP5_9SPHN</name>